<dbReference type="AlphaFoldDB" id="A0A7S3CJ59"/>
<feature type="region of interest" description="Disordered" evidence="1">
    <location>
        <begin position="191"/>
        <end position="231"/>
    </location>
</feature>
<reference evidence="2" key="1">
    <citation type="submission" date="2021-01" db="EMBL/GenBank/DDBJ databases">
        <authorList>
            <person name="Corre E."/>
            <person name="Pelletier E."/>
            <person name="Niang G."/>
            <person name="Scheremetjew M."/>
            <person name="Finn R."/>
            <person name="Kale V."/>
            <person name="Holt S."/>
            <person name="Cochrane G."/>
            <person name="Meng A."/>
            <person name="Brown T."/>
            <person name="Cohen L."/>
        </authorList>
    </citation>
    <scope>NUCLEOTIDE SEQUENCE</scope>
    <source>
        <strain evidence="2">RCC1871</strain>
    </source>
</reference>
<dbReference type="GO" id="GO:0003690">
    <property type="term" value="F:double-stranded DNA binding"/>
    <property type="evidence" value="ECO:0007669"/>
    <property type="project" value="TreeGrafter"/>
</dbReference>
<proteinExistence type="predicted"/>
<evidence type="ECO:0000313" key="2">
    <source>
        <dbReference type="EMBL" id="CAE0196076.1"/>
    </source>
</evidence>
<dbReference type="SUPFAM" id="SSF52540">
    <property type="entry name" value="P-loop containing nucleoside triphosphate hydrolases"/>
    <property type="match status" value="1"/>
</dbReference>
<protein>
    <submittedName>
        <fullName evidence="2">Uncharacterized protein</fullName>
    </submittedName>
</protein>
<sequence length="231" mass="25041">MEGRDLGREGASDGAGPAPSKRVVILVGPCGSGKSTFAHELLSRAPGWIRVCQDTISKGGKRGSRAQCVKALRKALAEGKSVLVDRCHVTPEQRREFVGVARDDPGVTAIDAVVFDFPLQVLQHRVKYRINHEGGVEGPRGAIVCATMRKQLMVRSNQPSLHEGFSSIHWVRNEVDKDGVLGTLVRWSSAAVGEKRARPQAETREEGDCSGAEPQEGEKKAKKTEVIVIDD</sequence>
<gene>
    <name evidence="2" type="ORF">CROS1456_LOCUS9173</name>
</gene>
<dbReference type="PANTHER" id="PTHR12083:SF9">
    <property type="entry name" value="BIFUNCTIONAL POLYNUCLEOTIDE PHOSPHATASE_KINASE"/>
    <property type="match status" value="1"/>
</dbReference>
<feature type="compositionally biased region" description="Basic and acidic residues" evidence="1">
    <location>
        <begin position="216"/>
        <end position="225"/>
    </location>
</feature>
<feature type="compositionally biased region" description="Basic and acidic residues" evidence="1">
    <location>
        <begin position="193"/>
        <end position="207"/>
    </location>
</feature>
<dbReference type="GO" id="GO:0006281">
    <property type="term" value="P:DNA repair"/>
    <property type="evidence" value="ECO:0007669"/>
    <property type="project" value="TreeGrafter"/>
</dbReference>
<dbReference type="InterPro" id="IPR027417">
    <property type="entry name" value="P-loop_NTPase"/>
</dbReference>
<dbReference type="GO" id="GO:0046404">
    <property type="term" value="F:ATP-dependent polydeoxyribonucleotide 5'-hydroxyl-kinase activity"/>
    <property type="evidence" value="ECO:0007669"/>
    <property type="project" value="TreeGrafter"/>
</dbReference>
<dbReference type="Gene3D" id="3.40.50.300">
    <property type="entry name" value="P-loop containing nucleotide triphosphate hydrolases"/>
    <property type="match status" value="1"/>
</dbReference>
<name>A0A7S3CJ59_9CHLO</name>
<evidence type="ECO:0000256" key="1">
    <source>
        <dbReference type="SAM" id="MobiDB-lite"/>
    </source>
</evidence>
<accession>A0A7S3CJ59</accession>
<dbReference type="Pfam" id="PF13671">
    <property type="entry name" value="AAA_33"/>
    <property type="match status" value="1"/>
</dbReference>
<dbReference type="EMBL" id="HBHZ01011865">
    <property type="protein sequence ID" value="CAE0196076.1"/>
    <property type="molecule type" value="Transcribed_RNA"/>
</dbReference>
<dbReference type="GO" id="GO:0046403">
    <property type="term" value="F:polynucleotide 3'-phosphatase activity"/>
    <property type="evidence" value="ECO:0007669"/>
    <property type="project" value="TreeGrafter"/>
</dbReference>
<organism evidence="2">
    <name type="scientific">Chloropicon roscoffensis</name>
    <dbReference type="NCBI Taxonomy" id="1461544"/>
    <lineage>
        <taxon>Eukaryota</taxon>
        <taxon>Viridiplantae</taxon>
        <taxon>Chlorophyta</taxon>
        <taxon>Chloropicophyceae</taxon>
        <taxon>Chloropicales</taxon>
        <taxon>Chloropicaceae</taxon>
        <taxon>Chloropicon</taxon>
    </lineage>
</organism>
<dbReference type="PANTHER" id="PTHR12083">
    <property type="entry name" value="BIFUNCTIONAL POLYNUCLEOTIDE PHOSPHATASE/KINASE"/>
    <property type="match status" value="1"/>
</dbReference>